<protein>
    <submittedName>
        <fullName evidence="1">Uncharacterized protein</fullName>
    </submittedName>
</protein>
<accession>A0A2K3UXB8</accession>
<evidence type="ECO:0000313" key="1">
    <source>
        <dbReference type="EMBL" id="PNY81183.1"/>
    </source>
</evidence>
<evidence type="ECO:0000313" key="2">
    <source>
        <dbReference type="Proteomes" id="UP000236379"/>
    </source>
</evidence>
<dbReference type="SUPFAM" id="SSF50969">
    <property type="entry name" value="YVTN repeat-like/Quinoprotein amine dehydrogenase"/>
    <property type="match status" value="1"/>
</dbReference>
<dbReference type="EMBL" id="PPPD01000001">
    <property type="protein sequence ID" value="PNY81183.1"/>
    <property type="molecule type" value="Genomic_DNA"/>
</dbReference>
<dbReference type="Proteomes" id="UP000236379">
    <property type="component" value="Unassembled WGS sequence"/>
</dbReference>
<dbReference type="InterPro" id="IPR015943">
    <property type="entry name" value="WD40/YVTN_repeat-like_dom_sf"/>
</dbReference>
<organism evidence="1 2">
    <name type="scientific">Deinococcus koreensis</name>
    <dbReference type="NCBI Taxonomy" id="2054903"/>
    <lineage>
        <taxon>Bacteria</taxon>
        <taxon>Thermotogati</taxon>
        <taxon>Deinococcota</taxon>
        <taxon>Deinococci</taxon>
        <taxon>Deinococcales</taxon>
        <taxon>Deinococcaceae</taxon>
        <taxon>Deinococcus</taxon>
    </lineage>
</organism>
<comment type="caution">
    <text evidence="1">The sequence shown here is derived from an EMBL/GenBank/DDBJ whole genome shotgun (WGS) entry which is preliminary data.</text>
</comment>
<reference evidence="1 2" key="1">
    <citation type="submission" date="2018-01" db="EMBL/GenBank/DDBJ databases">
        <title>Deinococcus koreensis sp. nov., a radiation-resistant bacterium isolated from river water.</title>
        <authorList>
            <person name="Choi A."/>
        </authorList>
    </citation>
    <scope>NUCLEOTIDE SEQUENCE [LARGE SCALE GENOMIC DNA]</scope>
    <source>
        <strain evidence="1 2">SJW1-2</strain>
    </source>
</reference>
<sequence length="305" mass="31322">MGGLLVLGSLLTPRGAVASTLPDPAVVVSTGGSLLIASNDRAGTLSVVEGGRVTASLGSGGREASWFTEGVRLGERVFLADAANDRVLEVQPSPLKILKTYPVPDGVAGLTASTGEDGGRVYFKSVRGEVGTLDQGVRITVAQEAGMPLADVMDGVLLAGGHLFVTHHLSGEVCLLDPRTLAVRKRVKVGGMPVALEQVRGGVLALDVTGRLLRLSLDGEVEKVWTVGGHPDKLGVNGDVALLTDRGGTVTRVSLSSGQVERVSVTHPMDVVSLPGGGFAVAEGGRGLRVLDGDLKTTSSVEGQR</sequence>
<proteinExistence type="predicted"/>
<dbReference type="AlphaFoldDB" id="A0A2K3UXB8"/>
<keyword evidence="2" id="KW-1185">Reference proteome</keyword>
<gene>
    <name evidence="1" type="ORF">CVO96_07130</name>
</gene>
<dbReference type="Gene3D" id="2.130.10.10">
    <property type="entry name" value="YVTN repeat-like/Quinoprotein amine dehydrogenase"/>
    <property type="match status" value="1"/>
</dbReference>
<name>A0A2K3UXB8_9DEIO</name>
<dbReference type="InterPro" id="IPR011044">
    <property type="entry name" value="Quino_amine_DH_bsu"/>
</dbReference>